<feature type="signal peptide" evidence="1">
    <location>
        <begin position="1"/>
        <end position="20"/>
    </location>
</feature>
<sequence>MKAIAQISFFSLVCFGGALAGALISDSGTPHSANARHLAGSESQLEIATLREDVARLRVILERDRQRVDDAVAEDLEDYEEPDLEEMIARDRDIAERRAAAITAAAEREAVDPDWAPAVELQIAEGLAAHGPSGATLISTVCKTTLCIAEIEHPPGDDGTGHVNWLVVFGLSHGFFMRHEPESGAGARTVAYLARDGHSLPRAEPSSAG</sequence>
<dbReference type="OrthoDB" id="9879363at2"/>
<proteinExistence type="predicted"/>
<dbReference type="Proteomes" id="UP000237968">
    <property type="component" value="Unassembled WGS sequence"/>
</dbReference>
<evidence type="ECO:0000256" key="1">
    <source>
        <dbReference type="SAM" id="SignalP"/>
    </source>
</evidence>
<protein>
    <submittedName>
        <fullName evidence="2">Uncharacterized protein</fullName>
    </submittedName>
</protein>
<keyword evidence="3" id="KW-1185">Reference proteome</keyword>
<evidence type="ECO:0000313" key="2">
    <source>
        <dbReference type="EMBL" id="PRP92823.1"/>
    </source>
</evidence>
<dbReference type="AlphaFoldDB" id="A0A2S9XIZ8"/>
<name>A0A2S9XIZ8_9BACT</name>
<dbReference type="RefSeq" id="WP_146156042.1">
    <property type="nucleotide sequence ID" value="NZ_PVNK01000204.1"/>
</dbReference>
<gene>
    <name evidence="2" type="ORF">ENSA5_47360</name>
</gene>
<feature type="chain" id="PRO_5015684249" evidence="1">
    <location>
        <begin position="21"/>
        <end position="209"/>
    </location>
</feature>
<reference evidence="2 3" key="1">
    <citation type="submission" date="2018-03" db="EMBL/GenBank/DDBJ databases">
        <title>Draft Genome Sequences of the Obligatory Marine Myxobacteria Enhygromyxa salina SWB005.</title>
        <authorList>
            <person name="Poehlein A."/>
            <person name="Moghaddam J.A."/>
            <person name="Harms H."/>
            <person name="Alanjari M."/>
            <person name="Koenig G.M."/>
            <person name="Daniel R."/>
            <person name="Schaeberle T.F."/>
        </authorList>
    </citation>
    <scope>NUCLEOTIDE SEQUENCE [LARGE SCALE GENOMIC DNA]</scope>
    <source>
        <strain evidence="2 3">SWB005</strain>
    </source>
</reference>
<organism evidence="2 3">
    <name type="scientific">Enhygromyxa salina</name>
    <dbReference type="NCBI Taxonomy" id="215803"/>
    <lineage>
        <taxon>Bacteria</taxon>
        <taxon>Pseudomonadati</taxon>
        <taxon>Myxococcota</taxon>
        <taxon>Polyangia</taxon>
        <taxon>Nannocystales</taxon>
        <taxon>Nannocystaceae</taxon>
        <taxon>Enhygromyxa</taxon>
    </lineage>
</organism>
<dbReference type="EMBL" id="PVNK01000204">
    <property type="protein sequence ID" value="PRP92823.1"/>
    <property type="molecule type" value="Genomic_DNA"/>
</dbReference>
<comment type="caution">
    <text evidence="2">The sequence shown here is derived from an EMBL/GenBank/DDBJ whole genome shotgun (WGS) entry which is preliminary data.</text>
</comment>
<accession>A0A2S9XIZ8</accession>
<evidence type="ECO:0000313" key="3">
    <source>
        <dbReference type="Proteomes" id="UP000237968"/>
    </source>
</evidence>
<keyword evidence="1" id="KW-0732">Signal</keyword>